<dbReference type="PANTHER" id="PTHR42648:SF11">
    <property type="entry name" value="TRANSPOSON TY4-P GAG-POL POLYPROTEIN"/>
    <property type="match status" value="1"/>
</dbReference>
<name>A0ABQ5H6U5_9ASTR</name>
<evidence type="ECO:0000256" key="1">
    <source>
        <dbReference type="ARBA" id="ARBA00022722"/>
    </source>
</evidence>
<feature type="compositionally biased region" description="Low complexity" evidence="11">
    <location>
        <begin position="858"/>
        <end position="880"/>
    </location>
</feature>
<dbReference type="Gene3D" id="3.30.420.10">
    <property type="entry name" value="Ribonuclease H-like superfamily/Ribonuclease H"/>
    <property type="match status" value="1"/>
</dbReference>
<keyword evidence="5" id="KW-0460">Magnesium</keyword>
<feature type="compositionally biased region" description="Basic and acidic residues" evidence="11">
    <location>
        <begin position="1076"/>
        <end position="1091"/>
    </location>
</feature>
<keyword evidence="9" id="KW-0233">DNA recombination</keyword>
<keyword evidence="4" id="KW-0378">Hydrolase</keyword>
<evidence type="ECO:0000313" key="13">
    <source>
        <dbReference type="EMBL" id="GJT83085.1"/>
    </source>
</evidence>
<sequence>MILFEELEAEVDQNGVDRKHDEIERKNLLIANDNLIADCLTVRFGNDHFGAIMGYGDYVIGESVISRVYYVEGLGHTDLEVAFRKHSCYVRDTDGVELIKGSRGSNLSKDETPEVVIKFLKQIQVGLNKTVRNIRTDNGTEFVNKDLTDYYERVGIFHQKTVLRTPQQNGIVKRQNRTLVEAARTMLIFSKAPIKKGYKILTTKEPRRYMETIHCANLMELTEQMAPSISVQYRTRSNFLTPGQIFSLVQNWFLQAPYVPPTNKELEILFQPMFDEYMEPPCVERPVSPALAVQVPVNSSCSEDHHTGIFSLVESPYSLSNSNHSGNRAKDHPLENIYWQSLSSELVPQPDCVMIIALKWIYKVKLDEYGDVLKNKARLVAKGYRQEEGIYFKESFAPIARIKAIRIFIANAASKNMTIYQMDVKTTFLNGELKEEVYVSQPEGFVDPDHPTYVYRLKKALYGLKQAPRATKFLLDNKFSGQQIFFWTHVYDTLSRFLLDNKFSKDTVNLTLFTQKTGKHILHVVRAQEPRNIQLAYIFTKALPRERFEFLLPRLGMKSMSLETLKRLQEGEEEYMRLMLMSTAPVENGKHQVVLAPPTGTDDQILPRSSWVPIIHRSKIQQYFGHSSDMSKPTGSYSCQLDEQWFDLTKDTLRDALQITPVDNNKPFSSPPTPDALINFVNDLGYPKVVRTLSAVVTNDMHQPWRALTTIINLCLTGKTSGFERPRASVLQILWGGKKKANPLVIPSVRFTKLIIHHLQSKHKFHPRPNSPLHLPYEEYVLGYLKFSAKGTKQEVIGMPILNDLFTDDIRGEQYYNAYLEKVAKHQRYLAGEEVSDPDSPAPKHAKVTIPKATKQCKPLAPKAAPVTKPASAKAPKTTASQPPKPTPATTEPSKKDQSKKRKLVKESSEAPSPAKRPKAVNKPRFGDEEADMQKAVEESLKDVHAAHQDPLPPVVIREPRSGKFQPLLEVQGKGKEKVGKEQVAQAGPNPGKQVEGQAGSNPGDAADSKPQPSHVVHAGSNLEHMDFEATNASTQQHPEQMDEGFIATSYPKGPFVFLKHLAKDFSFGDQFFNDKPSDTENEKTNAETKAESMVSVTIHQDTSVIPPMTSSAIQAPLRDRFRDLPEADMKEILHHCMWETNSYKAHEDYKKLYEALEKSMDRDHSDQLLTDLAKARRNKKKRHDSPKTPLGSPPHQPPPPPPPTGLSRTSGASGTSGSSQLPPPPHLHPPTRPFVSSIPEDLHMDDDTAPNEQVHSSDDEDIRNDHIPKVNLMQDCWKPLSEEDRPATPKPAWCIPSSDLPVPMNNWASALTSPSISNRRISLTCSDR</sequence>
<accession>A0ABQ5H6U5</accession>
<comment type="caution">
    <text evidence="13">The sequence shown here is derived from an EMBL/GenBank/DDBJ whole genome shotgun (WGS) entry which is preliminary data.</text>
</comment>
<evidence type="ECO:0000256" key="11">
    <source>
        <dbReference type="SAM" id="MobiDB-lite"/>
    </source>
</evidence>
<feature type="region of interest" description="Disordered" evidence="11">
    <location>
        <begin position="1176"/>
        <end position="1268"/>
    </location>
</feature>
<dbReference type="Proteomes" id="UP001151760">
    <property type="component" value="Unassembled WGS sequence"/>
</dbReference>
<keyword evidence="7" id="KW-0695">RNA-directed DNA polymerase</keyword>
<evidence type="ECO:0000256" key="10">
    <source>
        <dbReference type="ARBA" id="ARBA00023268"/>
    </source>
</evidence>
<evidence type="ECO:0000259" key="12">
    <source>
        <dbReference type="PROSITE" id="PS50994"/>
    </source>
</evidence>
<dbReference type="EMBL" id="BQNB010019229">
    <property type="protein sequence ID" value="GJT83085.1"/>
    <property type="molecule type" value="Genomic_DNA"/>
</dbReference>
<organism evidence="13 14">
    <name type="scientific">Tanacetum coccineum</name>
    <dbReference type="NCBI Taxonomy" id="301880"/>
    <lineage>
        <taxon>Eukaryota</taxon>
        <taxon>Viridiplantae</taxon>
        <taxon>Streptophyta</taxon>
        <taxon>Embryophyta</taxon>
        <taxon>Tracheophyta</taxon>
        <taxon>Spermatophyta</taxon>
        <taxon>Magnoliopsida</taxon>
        <taxon>eudicotyledons</taxon>
        <taxon>Gunneridae</taxon>
        <taxon>Pentapetalae</taxon>
        <taxon>asterids</taxon>
        <taxon>campanulids</taxon>
        <taxon>Asterales</taxon>
        <taxon>Asteraceae</taxon>
        <taxon>Asteroideae</taxon>
        <taxon>Anthemideae</taxon>
        <taxon>Anthemidinae</taxon>
        <taxon>Tanacetum</taxon>
    </lineage>
</organism>
<evidence type="ECO:0000256" key="6">
    <source>
        <dbReference type="ARBA" id="ARBA00022908"/>
    </source>
</evidence>
<keyword evidence="10" id="KW-0511">Multifunctional enzyme</keyword>
<evidence type="ECO:0000256" key="3">
    <source>
        <dbReference type="ARBA" id="ARBA00022759"/>
    </source>
</evidence>
<dbReference type="Pfam" id="PF07727">
    <property type="entry name" value="RVT_2"/>
    <property type="match status" value="1"/>
</dbReference>
<feature type="region of interest" description="Disordered" evidence="11">
    <location>
        <begin position="1074"/>
        <end position="1093"/>
    </location>
</feature>
<evidence type="ECO:0000256" key="4">
    <source>
        <dbReference type="ARBA" id="ARBA00022801"/>
    </source>
</evidence>
<dbReference type="SUPFAM" id="SSF53098">
    <property type="entry name" value="Ribonuclease H-like"/>
    <property type="match status" value="1"/>
</dbReference>
<keyword evidence="2" id="KW-0479">Metal-binding</keyword>
<evidence type="ECO:0000256" key="5">
    <source>
        <dbReference type="ARBA" id="ARBA00022842"/>
    </source>
</evidence>
<dbReference type="InterPro" id="IPR039537">
    <property type="entry name" value="Retrotran_Ty1/copia-like"/>
</dbReference>
<keyword evidence="8" id="KW-0548">Nucleotidyltransferase</keyword>
<reference evidence="13" key="2">
    <citation type="submission" date="2022-01" db="EMBL/GenBank/DDBJ databases">
        <authorList>
            <person name="Yamashiro T."/>
            <person name="Shiraishi A."/>
            <person name="Satake H."/>
            <person name="Nakayama K."/>
        </authorList>
    </citation>
    <scope>NUCLEOTIDE SEQUENCE</scope>
</reference>
<feature type="region of interest" description="Disordered" evidence="11">
    <location>
        <begin position="832"/>
        <end position="1020"/>
    </location>
</feature>
<dbReference type="PANTHER" id="PTHR42648">
    <property type="entry name" value="TRANSPOSASE, PUTATIVE-RELATED"/>
    <property type="match status" value="1"/>
</dbReference>
<evidence type="ECO:0000256" key="7">
    <source>
        <dbReference type="ARBA" id="ARBA00022918"/>
    </source>
</evidence>
<evidence type="ECO:0000256" key="2">
    <source>
        <dbReference type="ARBA" id="ARBA00022723"/>
    </source>
</evidence>
<keyword evidence="6" id="KW-0229">DNA integration</keyword>
<protein>
    <submittedName>
        <fullName evidence="13">Retrovirus-related pol polyprotein from transposon TNT 1-94</fullName>
    </submittedName>
</protein>
<feature type="domain" description="Integrase catalytic" evidence="12">
    <location>
        <begin position="107"/>
        <end position="250"/>
    </location>
</feature>
<keyword evidence="8" id="KW-0239">DNA-directed DNA polymerase</keyword>
<dbReference type="InterPro" id="IPR036397">
    <property type="entry name" value="RNaseH_sf"/>
</dbReference>
<feature type="compositionally biased region" description="Basic residues" evidence="11">
    <location>
        <begin position="1176"/>
        <end position="1185"/>
    </location>
</feature>
<dbReference type="PROSITE" id="PS50994">
    <property type="entry name" value="INTEGRASE"/>
    <property type="match status" value="1"/>
</dbReference>
<feature type="compositionally biased region" description="Pro residues" evidence="11">
    <location>
        <begin position="1222"/>
        <end position="1233"/>
    </location>
</feature>
<feature type="compositionally biased region" description="Basic and acidic residues" evidence="11">
    <location>
        <begin position="925"/>
        <end position="948"/>
    </location>
</feature>
<feature type="compositionally biased region" description="Low complexity" evidence="11">
    <location>
        <begin position="1206"/>
        <end position="1220"/>
    </location>
</feature>
<dbReference type="InterPro" id="IPR013103">
    <property type="entry name" value="RVT_2"/>
</dbReference>
<keyword evidence="3" id="KW-0255">Endonuclease</keyword>
<keyword evidence="1" id="KW-0540">Nuclease</keyword>
<evidence type="ECO:0000256" key="9">
    <source>
        <dbReference type="ARBA" id="ARBA00023172"/>
    </source>
</evidence>
<reference evidence="13" key="1">
    <citation type="journal article" date="2022" name="Int. J. Mol. Sci.">
        <title>Draft Genome of Tanacetum Coccineum: Genomic Comparison of Closely Related Tanacetum-Family Plants.</title>
        <authorList>
            <person name="Yamashiro T."/>
            <person name="Shiraishi A."/>
            <person name="Nakayama K."/>
            <person name="Satake H."/>
        </authorList>
    </citation>
    <scope>NUCLEOTIDE SEQUENCE</scope>
</reference>
<keyword evidence="8" id="KW-0808">Transferase</keyword>
<evidence type="ECO:0000256" key="8">
    <source>
        <dbReference type="ARBA" id="ARBA00022932"/>
    </source>
</evidence>
<evidence type="ECO:0000313" key="14">
    <source>
        <dbReference type="Proteomes" id="UP001151760"/>
    </source>
</evidence>
<proteinExistence type="predicted"/>
<dbReference type="InterPro" id="IPR012337">
    <property type="entry name" value="RNaseH-like_sf"/>
</dbReference>
<feature type="compositionally biased region" description="Pro residues" evidence="11">
    <location>
        <begin position="1192"/>
        <end position="1205"/>
    </location>
</feature>
<keyword evidence="14" id="KW-1185">Reference proteome</keyword>
<gene>
    <name evidence="13" type="ORF">Tco_1057427</name>
</gene>
<dbReference type="InterPro" id="IPR001584">
    <property type="entry name" value="Integrase_cat-core"/>
</dbReference>